<feature type="transmembrane region" description="Helical" evidence="1">
    <location>
        <begin position="250"/>
        <end position="272"/>
    </location>
</feature>
<proteinExistence type="predicted"/>
<feature type="transmembrane region" description="Helical" evidence="1">
    <location>
        <begin position="22"/>
        <end position="40"/>
    </location>
</feature>
<feature type="transmembrane region" description="Helical" evidence="1">
    <location>
        <begin position="508"/>
        <end position="528"/>
    </location>
</feature>
<feature type="transmembrane region" description="Helical" evidence="1">
    <location>
        <begin position="355"/>
        <end position="372"/>
    </location>
</feature>
<keyword evidence="1" id="KW-1133">Transmembrane helix</keyword>
<dbReference type="PANTHER" id="PTHR36844:SF1">
    <property type="entry name" value="PROTEASE PRSW"/>
    <property type="match status" value="1"/>
</dbReference>
<protein>
    <submittedName>
        <fullName evidence="2">Membrane proteinase PrsW, cleaves anti-sigma factor RsiW, M82 family</fullName>
    </submittedName>
</protein>
<dbReference type="RefSeq" id="WP_078812237.1">
    <property type="nucleotide sequence ID" value="NZ_FUYE01000003.1"/>
</dbReference>
<dbReference type="GO" id="GO:0008233">
    <property type="term" value="F:peptidase activity"/>
    <property type="evidence" value="ECO:0007669"/>
    <property type="project" value="InterPro"/>
</dbReference>
<feature type="transmembrane region" description="Helical" evidence="1">
    <location>
        <begin position="284"/>
        <end position="305"/>
    </location>
</feature>
<dbReference type="AlphaFoldDB" id="A0A1T4X4F8"/>
<dbReference type="Pfam" id="PF13367">
    <property type="entry name" value="PrsW-protease"/>
    <property type="match status" value="1"/>
</dbReference>
<feature type="transmembrane region" description="Helical" evidence="1">
    <location>
        <begin position="481"/>
        <end position="502"/>
    </location>
</feature>
<keyword evidence="1" id="KW-0812">Transmembrane</keyword>
<keyword evidence="3" id="KW-1185">Reference proteome</keyword>
<reference evidence="3" key="1">
    <citation type="submission" date="2017-02" db="EMBL/GenBank/DDBJ databases">
        <authorList>
            <person name="Varghese N."/>
            <person name="Submissions S."/>
        </authorList>
    </citation>
    <scope>NUCLEOTIDE SEQUENCE [LARGE SCALE GENOMIC DNA]</scope>
    <source>
        <strain evidence="3">ATCC 700200</strain>
    </source>
</reference>
<dbReference type="Proteomes" id="UP000190774">
    <property type="component" value="Unassembled WGS sequence"/>
</dbReference>
<evidence type="ECO:0000313" key="2">
    <source>
        <dbReference type="EMBL" id="SKA84530.1"/>
    </source>
</evidence>
<dbReference type="PANTHER" id="PTHR36844">
    <property type="entry name" value="PROTEASE PRSW"/>
    <property type="match status" value="1"/>
</dbReference>
<evidence type="ECO:0000256" key="1">
    <source>
        <dbReference type="SAM" id="Phobius"/>
    </source>
</evidence>
<feature type="transmembrane region" description="Helical" evidence="1">
    <location>
        <begin position="451"/>
        <end position="469"/>
    </location>
</feature>
<name>A0A1T4X4F8_9BACT</name>
<evidence type="ECO:0000313" key="3">
    <source>
        <dbReference type="Proteomes" id="UP000190774"/>
    </source>
</evidence>
<sequence length="533" mass="60506">MIHGWRSQIHYWSHQTWLLKRLAAGIVIFSFLAAWLIIALTPERREASVDPLEQRLRQDWQSLHRAEQPQPYELVRWLHRTTKEIQHLCQVLEIKVTTWEDYQSRGRLADYDVKSLLAQHASTEAEVALWETFIRAELRRDTTAVQALADAATQEPPLRTAHYIRGRQLLDRDPPLALKEFVQEATLFPEDMPRTTAFHWAINLHDETVLRQIANQPDWWDAMPASLREKAAIELSDVWLQVKALAEYKLLVGAPWNALSLTLLSASVWYVILVLHGGSGRWRWLWPLLPVVAGVLSIWPVLLIIPWQDVKLGMREDAPFPFDLWYQIGGVGVREELSKLLLASLFMPWLLRRRAPGAAILLGAFVGLGFALEENIEYYLRGNSSTVLGRFFTANFYHAALTGISTHALYQLCRSRFGTAEKFLLTLAGVVTAHGVYNYGDAFLGDQSVGYLSIIVLAFVAWHFLDLIDQECAPSRQWVQPGAVLLLGTAVQMAAIFLWVAIQTPDRQALTGGAASCVSLFPIAFIYWRRLGA</sequence>
<keyword evidence="1" id="KW-0472">Membrane</keyword>
<dbReference type="InterPro" id="IPR026898">
    <property type="entry name" value="PrsW"/>
</dbReference>
<dbReference type="EMBL" id="FUYE01000003">
    <property type="protein sequence ID" value="SKA84530.1"/>
    <property type="molecule type" value="Genomic_DNA"/>
</dbReference>
<dbReference type="STRING" id="48467.SAMN02745166_01026"/>
<gene>
    <name evidence="2" type="ORF">SAMN02745166_01026</name>
</gene>
<organism evidence="2 3">
    <name type="scientific">Prosthecobacter debontii</name>
    <dbReference type="NCBI Taxonomy" id="48467"/>
    <lineage>
        <taxon>Bacteria</taxon>
        <taxon>Pseudomonadati</taxon>
        <taxon>Verrucomicrobiota</taxon>
        <taxon>Verrucomicrobiia</taxon>
        <taxon>Verrucomicrobiales</taxon>
        <taxon>Verrucomicrobiaceae</taxon>
        <taxon>Prosthecobacter</taxon>
    </lineage>
</organism>
<accession>A0A1T4X4F8</accession>
<dbReference type="OrthoDB" id="192089at2"/>